<proteinExistence type="predicted"/>
<accession>A0ABQ9EN75</accession>
<sequence length="372" mass="40833">MNTSHARAISNSCERCQSKMQAVAELLILSCDGRPVKTEHVMSSHTNSPSQIKDRIFTSMKSLTLSMKNVITLVHMITTKWTEIVEALQELTNITVSFVELCSHVAYLTAINFPDCSQALPGLVDKYCVCLAGLEIKLSCVQLKRSRIDELSPQLIIDLCSNISKHIAIITDICRTAGQKVSDESTQDQFKLCVKSVTCAAGCLIASIKCYKSNASPTHHSRVLVFCEPVLASSAALVSFATEEDFIGNEAILTSEAKDAQKAILGACMSIVSASIQLCKTVRDLAFDMLTAHHRDKLRMCTDSVERAASQLTELLNKHSMKDYSACRISPDRSNGKLLEQSRNSLVRNDDDKDFNDDCNSTSPGVLLDDSK</sequence>
<dbReference type="Gene3D" id="1.20.120.230">
    <property type="entry name" value="Alpha-catenin/vinculin-like"/>
    <property type="match status" value="1"/>
</dbReference>
<dbReference type="EMBL" id="JARBDR010000811">
    <property type="protein sequence ID" value="KAJ8306708.1"/>
    <property type="molecule type" value="Genomic_DNA"/>
</dbReference>
<protein>
    <recommendedName>
        <fullName evidence="2">Talin IBS2B domain-containing protein</fullName>
    </recommendedName>
</protein>
<dbReference type="Gene3D" id="1.20.1420.10">
    <property type="entry name" value="Talin, central domain"/>
    <property type="match status" value="1"/>
</dbReference>
<organism evidence="3 4">
    <name type="scientific">Tegillarca granosa</name>
    <name type="common">Malaysian cockle</name>
    <name type="synonym">Anadara granosa</name>
    <dbReference type="NCBI Taxonomy" id="220873"/>
    <lineage>
        <taxon>Eukaryota</taxon>
        <taxon>Metazoa</taxon>
        <taxon>Spiralia</taxon>
        <taxon>Lophotrochozoa</taxon>
        <taxon>Mollusca</taxon>
        <taxon>Bivalvia</taxon>
        <taxon>Autobranchia</taxon>
        <taxon>Pteriomorphia</taxon>
        <taxon>Arcoida</taxon>
        <taxon>Arcoidea</taxon>
        <taxon>Arcidae</taxon>
        <taxon>Tegillarca</taxon>
    </lineage>
</organism>
<evidence type="ECO:0000256" key="1">
    <source>
        <dbReference type="SAM" id="MobiDB-lite"/>
    </source>
</evidence>
<reference evidence="3 4" key="1">
    <citation type="submission" date="2022-12" db="EMBL/GenBank/DDBJ databases">
        <title>Chromosome-level genome of Tegillarca granosa.</title>
        <authorList>
            <person name="Kim J."/>
        </authorList>
    </citation>
    <scope>NUCLEOTIDE SEQUENCE [LARGE SCALE GENOMIC DNA]</scope>
    <source>
        <strain evidence="3">Teg-2019</strain>
        <tissue evidence="3">Adductor muscle</tissue>
    </source>
</reference>
<dbReference type="Proteomes" id="UP001217089">
    <property type="component" value="Unassembled WGS sequence"/>
</dbReference>
<keyword evidence="4" id="KW-1185">Reference proteome</keyword>
<feature type="region of interest" description="Disordered" evidence="1">
    <location>
        <begin position="348"/>
        <end position="372"/>
    </location>
</feature>
<dbReference type="Pfam" id="PF21896">
    <property type="entry name" value="Talin_IBS2B"/>
    <property type="match status" value="1"/>
</dbReference>
<dbReference type="PANTHER" id="PTHR47133:SF1">
    <property type="entry name" value="TALIN ROD DOMAIN-CONTAINING PROTEIN 1"/>
    <property type="match status" value="1"/>
</dbReference>
<dbReference type="InterPro" id="IPR054082">
    <property type="entry name" value="Talin_IBS2B"/>
</dbReference>
<gene>
    <name evidence="3" type="ORF">KUTeg_015749</name>
</gene>
<name>A0ABQ9EN75_TEGGR</name>
<feature type="non-terminal residue" evidence="3">
    <location>
        <position position="372"/>
    </location>
</feature>
<evidence type="ECO:0000313" key="3">
    <source>
        <dbReference type="EMBL" id="KAJ8306708.1"/>
    </source>
</evidence>
<feature type="domain" description="Talin IBS2B" evidence="2">
    <location>
        <begin position="136"/>
        <end position="242"/>
    </location>
</feature>
<dbReference type="PANTHER" id="PTHR47133">
    <property type="entry name" value="TALIN ROD DOMAIN-CONTAINING PROTEIN 1"/>
    <property type="match status" value="1"/>
</dbReference>
<evidence type="ECO:0000259" key="2">
    <source>
        <dbReference type="Pfam" id="PF21896"/>
    </source>
</evidence>
<dbReference type="InterPro" id="IPR042799">
    <property type="entry name" value="TLNRD1"/>
</dbReference>
<evidence type="ECO:0000313" key="4">
    <source>
        <dbReference type="Proteomes" id="UP001217089"/>
    </source>
</evidence>
<comment type="caution">
    <text evidence="3">The sequence shown here is derived from an EMBL/GenBank/DDBJ whole genome shotgun (WGS) entry which is preliminary data.</text>
</comment>